<protein>
    <submittedName>
        <fullName evidence="1">Uncharacterized protein</fullName>
    </submittedName>
</protein>
<feature type="non-terminal residue" evidence="1">
    <location>
        <position position="95"/>
    </location>
</feature>
<dbReference type="EMBL" id="RCML01000928">
    <property type="protein sequence ID" value="KAG2967493.1"/>
    <property type="molecule type" value="Genomic_DNA"/>
</dbReference>
<evidence type="ECO:0000313" key="1">
    <source>
        <dbReference type="EMBL" id="KAG2893999.1"/>
    </source>
</evidence>
<reference evidence="1" key="1">
    <citation type="submission" date="2018-10" db="EMBL/GenBank/DDBJ databases">
        <title>Effector identification in a new, highly contiguous assembly of the strawberry crown rot pathogen Phytophthora cactorum.</title>
        <authorList>
            <person name="Armitage A.D."/>
            <person name="Nellist C.F."/>
            <person name="Bates H."/>
            <person name="Vickerstaff R.J."/>
            <person name="Harrison R.J."/>
        </authorList>
    </citation>
    <scope>NUCLEOTIDE SEQUENCE</scope>
    <source>
        <strain evidence="1">4032</strain>
        <strain evidence="2">4040</strain>
        <strain evidence="3">P415</strain>
    </source>
</reference>
<dbReference type="EMBL" id="RCMK01000943">
    <property type="protein sequence ID" value="KAG2906924.1"/>
    <property type="molecule type" value="Genomic_DNA"/>
</dbReference>
<gene>
    <name evidence="1" type="ORF">PC115_g18292</name>
    <name evidence="2" type="ORF">PC117_g20359</name>
    <name evidence="3" type="ORF">PC118_g18556</name>
</gene>
<dbReference type="Proteomes" id="UP000774804">
    <property type="component" value="Unassembled WGS sequence"/>
</dbReference>
<dbReference type="Proteomes" id="UP000736787">
    <property type="component" value="Unassembled WGS sequence"/>
</dbReference>
<evidence type="ECO:0000313" key="4">
    <source>
        <dbReference type="Proteomes" id="UP000774804"/>
    </source>
</evidence>
<organism evidence="1 4">
    <name type="scientific">Phytophthora cactorum</name>
    <dbReference type="NCBI Taxonomy" id="29920"/>
    <lineage>
        <taxon>Eukaryota</taxon>
        <taxon>Sar</taxon>
        <taxon>Stramenopiles</taxon>
        <taxon>Oomycota</taxon>
        <taxon>Peronosporomycetes</taxon>
        <taxon>Peronosporales</taxon>
        <taxon>Peronosporaceae</taxon>
        <taxon>Phytophthora</taxon>
    </lineage>
</organism>
<name>A0A8T1B327_9STRA</name>
<evidence type="ECO:0000313" key="2">
    <source>
        <dbReference type="EMBL" id="KAG2906924.1"/>
    </source>
</evidence>
<sequence>MATGEALLARLSGLFEQDPLIDEVGLLFGLESSDLTPETAFVLEDHKLGVAFAAGIPLFQAARMQFHPLNALLQQEAAEITQSKDNQRRSQLLHC</sequence>
<dbReference type="Proteomes" id="UP000697107">
    <property type="component" value="Unassembled WGS sequence"/>
</dbReference>
<dbReference type="VEuPathDB" id="FungiDB:PC110_g1969"/>
<dbReference type="AlphaFoldDB" id="A0A8T1B327"/>
<proteinExistence type="predicted"/>
<accession>A0A8T1B327</accession>
<dbReference type="EMBL" id="RCMI01000933">
    <property type="protein sequence ID" value="KAG2893999.1"/>
    <property type="molecule type" value="Genomic_DNA"/>
</dbReference>
<comment type="caution">
    <text evidence="1">The sequence shown here is derived from an EMBL/GenBank/DDBJ whole genome shotgun (WGS) entry which is preliminary data.</text>
</comment>
<evidence type="ECO:0000313" key="3">
    <source>
        <dbReference type="EMBL" id="KAG2967493.1"/>
    </source>
</evidence>